<evidence type="ECO:0000313" key="2">
    <source>
        <dbReference type="Proteomes" id="UP000046392"/>
    </source>
</evidence>
<name>A0A0N5C850_STREA</name>
<feature type="compositionally biased region" description="Low complexity" evidence="1">
    <location>
        <begin position="125"/>
        <end position="140"/>
    </location>
</feature>
<protein>
    <submittedName>
        <fullName evidence="3">LisH domain-containing protein</fullName>
    </submittedName>
</protein>
<accession>A0A0N5C850</accession>
<evidence type="ECO:0000313" key="3">
    <source>
        <dbReference type="WBParaSite" id="SPAL_0001410600.1"/>
    </source>
</evidence>
<feature type="compositionally biased region" description="Polar residues" evidence="1">
    <location>
        <begin position="144"/>
        <end position="161"/>
    </location>
</feature>
<keyword evidence="2" id="KW-1185">Reference proteome</keyword>
<sequence length="306" mass="34890">MNSVGRVLYKILGKLELNQDDDEEIVTYYIIQWNNEHGPISVQTCKSIIDSSDEIAKFEARSVIDRYRNNSKSSSDFISSDEASKIIDILKQYDNRKVDFASSSNELRKSSSKSNNTPMDMVKGSSVRTRSSTRLSNSKRYNCNEATSGSRVNKHGSNNNDMELMEKAKKRTSITVDSDKKKRESVKALNISHNNILSQESVGLTSKYGKSVDKNRDSNSLDPSVVTDGYKNWENKWMNLINKDETKSRGKHNWETLELISDYTSESVHYFIGYDTETNLMSLIKDQDVPVSQKNKIDTLREFQGK</sequence>
<reference evidence="3" key="1">
    <citation type="submission" date="2017-02" db="UniProtKB">
        <authorList>
            <consortium name="WormBaseParasite"/>
        </authorList>
    </citation>
    <scope>IDENTIFICATION</scope>
</reference>
<dbReference type="AlphaFoldDB" id="A0A0N5C850"/>
<dbReference type="Proteomes" id="UP000046392">
    <property type="component" value="Unplaced"/>
</dbReference>
<proteinExistence type="predicted"/>
<feature type="region of interest" description="Disordered" evidence="1">
    <location>
        <begin position="102"/>
        <end position="185"/>
    </location>
</feature>
<organism evidence="2 3">
    <name type="scientific">Strongyloides papillosus</name>
    <name type="common">Intestinal threadworm</name>
    <dbReference type="NCBI Taxonomy" id="174720"/>
    <lineage>
        <taxon>Eukaryota</taxon>
        <taxon>Metazoa</taxon>
        <taxon>Ecdysozoa</taxon>
        <taxon>Nematoda</taxon>
        <taxon>Chromadorea</taxon>
        <taxon>Rhabditida</taxon>
        <taxon>Tylenchina</taxon>
        <taxon>Panagrolaimomorpha</taxon>
        <taxon>Strongyloidoidea</taxon>
        <taxon>Strongyloididae</taxon>
        <taxon>Strongyloides</taxon>
    </lineage>
</organism>
<dbReference type="WBParaSite" id="SPAL_0001410600.1">
    <property type="protein sequence ID" value="SPAL_0001410600.1"/>
    <property type="gene ID" value="SPAL_0001410600"/>
</dbReference>
<evidence type="ECO:0000256" key="1">
    <source>
        <dbReference type="SAM" id="MobiDB-lite"/>
    </source>
</evidence>